<dbReference type="GO" id="GO:0003724">
    <property type="term" value="F:RNA helicase activity"/>
    <property type="evidence" value="ECO:0007669"/>
    <property type="project" value="UniProtKB-EC"/>
</dbReference>
<dbReference type="CDD" id="cd18791">
    <property type="entry name" value="SF2_C_RHA"/>
    <property type="match status" value="1"/>
</dbReference>
<gene>
    <name evidence="15" type="ORF">MACJ_000426</name>
</gene>
<dbReference type="CDD" id="cd21690">
    <property type="entry name" value="GH2_like"/>
    <property type="match status" value="1"/>
</dbReference>
<dbReference type="EMBL" id="CP056065">
    <property type="protein sequence ID" value="UKJ87984.2"/>
    <property type="molecule type" value="Genomic_DNA"/>
</dbReference>
<feature type="compositionally biased region" description="Basic and acidic residues" evidence="11">
    <location>
        <begin position="536"/>
        <end position="547"/>
    </location>
</feature>
<dbReference type="InterPro" id="IPR001650">
    <property type="entry name" value="Helicase_C-like"/>
</dbReference>
<feature type="domain" description="S1 motif" evidence="12">
    <location>
        <begin position="164"/>
        <end position="247"/>
    </location>
</feature>
<dbReference type="GO" id="GO:0071013">
    <property type="term" value="C:catalytic step 2 spliceosome"/>
    <property type="evidence" value="ECO:0007669"/>
    <property type="project" value="TreeGrafter"/>
</dbReference>
<evidence type="ECO:0000313" key="16">
    <source>
        <dbReference type="Proteomes" id="UP000244803"/>
    </source>
</evidence>
<evidence type="ECO:0000259" key="12">
    <source>
        <dbReference type="PROSITE" id="PS50126"/>
    </source>
</evidence>
<dbReference type="Pfam" id="PF07717">
    <property type="entry name" value="OB_NTP_bind"/>
    <property type="match status" value="1"/>
</dbReference>
<dbReference type="InterPro" id="IPR014001">
    <property type="entry name" value="Helicase_ATP-bd"/>
</dbReference>
<dbReference type="PROSITE" id="PS51192">
    <property type="entry name" value="HELICASE_ATP_BIND_1"/>
    <property type="match status" value="1"/>
</dbReference>
<dbReference type="AlphaFoldDB" id="A0A976M409"/>
<dbReference type="Gene3D" id="3.40.50.300">
    <property type="entry name" value="P-loop containing nucleotide triphosphate hydrolases"/>
    <property type="match status" value="2"/>
</dbReference>
<feature type="domain" description="Helicase C-terminal" evidence="14">
    <location>
        <begin position="691"/>
        <end position="873"/>
    </location>
</feature>
<keyword evidence="10" id="KW-0175">Coiled coil</keyword>
<evidence type="ECO:0000259" key="14">
    <source>
        <dbReference type="PROSITE" id="PS51194"/>
    </source>
</evidence>
<feature type="coiled-coil region" evidence="10">
    <location>
        <begin position="279"/>
        <end position="332"/>
    </location>
</feature>
<accession>A0A976M409</accession>
<evidence type="ECO:0000256" key="1">
    <source>
        <dbReference type="ARBA" id="ARBA00012552"/>
    </source>
</evidence>
<dbReference type="SUPFAM" id="SSF50249">
    <property type="entry name" value="Nucleic acid-binding proteins"/>
    <property type="match status" value="1"/>
</dbReference>
<dbReference type="Gene3D" id="1.20.120.1080">
    <property type="match status" value="1"/>
</dbReference>
<keyword evidence="5 15" id="KW-0347">Helicase</keyword>
<dbReference type="Pfam" id="PF00575">
    <property type="entry name" value="S1"/>
    <property type="match status" value="1"/>
</dbReference>
<comment type="catalytic activity">
    <reaction evidence="9">
        <text>ATP + H2O = ADP + phosphate + H(+)</text>
        <dbReference type="Rhea" id="RHEA:13065"/>
        <dbReference type="ChEBI" id="CHEBI:15377"/>
        <dbReference type="ChEBI" id="CHEBI:15378"/>
        <dbReference type="ChEBI" id="CHEBI:30616"/>
        <dbReference type="ChEBI" id="CHEBI:43474"/>
        <dbReference type="ChEBI" id="CHEBI:456216"/>
        <dbReference type="EC" id="3.6.4.13"/>
    </reaction>
</comment>
<dbReference type="PANTHER" id="PTHR18934">
    <property type="entry name" value="ATP-DEPENDENT RNA HELICASE"/>
    <property type="match status" value="1"/>
</dbReference>
<dbReference type="FunFam" id="3.40.50.300:FF:000007">
    <property type="entry name" value="Pre-mRNA-splicing factor ATP-dependent RNA helicase"/>
    <property type="match status" value="1"/>
</dbReference>
<dbReference type="SUPFAM" id="SSF52540">
    <property type="entry name" value="P-loop containing nucleoside triphosphate hydrolases"/>
    <property type="match status" value="1"/>
</dbReference>
<dbReference type="SMART" id="SM00487">
    <property type="entry name" value="DEXDc"/>
    <property type="match status" value="1"/>
</dbReference>
<proteinExistence type="predicted"/>
<dbReference type="PROSITE" id="PS00690">
    <property type="entry name" value="DEAH_ATP_HELICASE"/>
    <property type="match status" value="1"/>
</dbReference>
<dbReference type="GO" id="GO:0005524">
    <property type="term" value="F:ATP binding"/>
    <property type="evidence" value="ECO:0007669"/>
    <property type="project" value="UniProtKB-KW"/>
</dbReference>
<feature type="region of interest" description="Disordered" evidence="11">
    <location>
        <begin position="483"/>
        <end position="549"/>
    </location>
</feature>
<evidence type="ECO:0000256" key="6">
    <source>
        <dbReference type="ARBA" id="ARBA00022840"/>
    </source>
</evidence>
<dbReference type="InterPro" id="IPR027417">
    <property type="entry name" value="P-loop_NTPase"/>
</dbReference>
<dbReference type="SMART" id="SM00490">
    <property type="entry name" value="HELICc"/>
    <property type="match status" value="1"/>
</dbReference>
<keyword evidence="4 15" id="KW-0378">Hydrolase</keyword>
<dbReference type="InterPro" id="IPR049621">
    <property type="entry name" value="S1_DHX8_helicase"/>
</dbReference>
<organism evidence="15 16">
    <name type="scientific">Theileria orientalis</name>
    <dbReference type="NCBI Taxonomy" id="68886"/>
    <lineage>
        <taxon>Eukaryota</taxon>
        <taxon>Sar</taxon>
        <taxon>Alveolata</taxon>
        <taxon>Apicomplexa</taxon>
        <taxon>Aconoidasida</taxon>
        <taxon>Piroplasmida</taxon>
        <taxon>Theileriidae</taxon>
        <taxon>Theileria</taxon>
    </lineage>
</organism>
<evidence type="ECO:0000256" key="7">
    <source>
        <dbReference type="ARBA" id="ARBA00023187"/>
    </source>
</evidence>
<evidence type="ECO:0000256" key="11">
    <source>
        <dbReference type="SAM" id="MobiDB-lite"/>
    </source>
</evidence>
<dbReference type="InterPro" id="IPR002464">
    <property type="entry name" value="DNA/RNA_helicase_DEAH_CS"/>
</dbReference>
<dbReference type="InterPro" id="IPR048333">
    <property type="entry name" value="HA2_WH"/>
</dbReference>
<reference evidence="15" key="1">
    <citation type="submission" date="2022-07" db="EMBL/GenBank/DDBJ databases">
        <title>Evaluation of T. orientalis genome assembly methods using nanopore sequencing and analysis of variation between genomes.</title>
        <authorList>
            <person name="Yam J."/>
            <person name="Micallef M.L."/>
            <person name="Liu M."/>
            <person name="Djordjevic S.P."/>
            <person name="Bogema D.R."/>
            <person name="Jenkins C."/>
        </authorList>
    </citation>
    <scope>NUCLEOTIDE SEQUENCE</scope>
    <source>
        <strain evidence="15">Fish Creek</strain>
    </source>
</reference>
<dbReference type="PROSITE" id="PS51194">
    <property type="entry name" value="HELICASE_CTER"/>
    <property type="match status" value="1"/>
</dbReference>
<evidence type="ECO:0000256" key="8">
    <source>
        <dbReference type="ARBA" id="ARBA00023242"/>
    </source>
</evidence>
<dbReference type="PROSITE" id="PS50126">
    <property type="entry name" value="S1"/>
    <property type="match status" value="1"/>
</dbReference>
<dbReference type="GO" id="GO:0000390">
    <property type="term" value="P:spliceosomal complex disassembly"/>
    <property type="evidence" value="ECO:0007669"/>
    <property type="project" value="TreeGrafter"/>
</dbReference>
<dbReference type="SMART" id="SM00316">
    <property type="entry name" value="S1"/>
    <property type="match status" value="1"/>
</dbReference>
<evidence type="ECO:0000256" key="10">
    <source>
        <dbReference type="SAM" id="Coils"/>
    </source>
</evidence>
<dbReference type="FunFam" id="1.20.120.1080:FF:000001">
    <property type="entry name" value="Pre-mRNA-splicing factor ATP-dependent RNA helicase"/>
    <property type="match status" value="1"/>
</dbReference>
<dbReference type="InterPro" id="IPR003029">
    <property type="entry name" value="S1_domain"/>
</dbReference>
<evidence type="ECO:0000313" key="15">
    <source>
        <dbReference type="EMBL" id="UKJ87984.2"/>
    </source>
</evidence>
<dbReference type="InterPro" id="IPR012340">
    <property type="entry name" value="NA-bd_OB-fold"/>
</dbReference>
<feature type="compositionally biased region" description="Low complexity" evidence="11">
    <location>
        <begin position="514"/>
        <end position="533"/>
    </location>
</feature>
<evidence type="ECO:0000256" key="9">
    <source>
        <dbReference type="ARBA" id="ARBA00047984"/>
    </source>
</evidence>
<feature type="domain" description="Helicase ATP-binding" evidence="13">
    <location>
        <begin position="439"/>
        <end position="673"/>
    </location>
</feature>
<dbReference type="CDD" id="cd05684">
    <property type="entry name" value="S1_DHX8_helicase"/>
    <property type="match status" value="1"/>
</dbReference>
<sequence length="1176" mass="136269">MDGLEELQSLSALAKVTEMLKNYLDVDQPELAEFIIFLAKKAKDVEDFNKLLDENEANMSYDFVNQLYRTIIALDPPKRDEWDEIINRNDDQVNFPALTLKNDPNREELKAPKIKNELSDWAKELLEKENPSSAKETREMDLKRDREPRRDREERRERKKLMENEVYSGKVVRVCDFGIFVEFETSDGVYDGLVHISQVSEKRKIVNIQDVIKRNQKVYVKVTSIDKFESSERDSRRKRLKISLSMKYINQSNGKDTSEESYERGYGSELDTSKEYEEFELVNNKKRKYVNDIDRWENQQLLKSGILSEEEKRKLKEELLEEEEHEEEVQINLKPPQFLKGQTIRSGIVLSPIKLVARPEGSLSRTIASSLAIQHENKMMTMKDEQYNEKKEETSNIMDYYKNATSTTSRREERRVPEKESLVEKRRNLPVYKLKNEIIEKVMTNKILIVIGETGSGKTTQIPQYLHESDFCKYSRFIKLIKSQKKDESREKRDDTDGSNRADNTDSSNRADNTDSSNRADNADSSNRGGTTRNNRRGDDRGDEKRMIGITQPRRVSCISVAKRVSEEMGCILGNEVGYSIRFNDCTSSSTMIKYMTDGMLLREILHDPYLYHYSTIMLDEAHERTISTDVLFALLKETCLKRDDFRLIVTSATLESEKFSKYFLGAEIFKIPGRFFPVEILHSKEQEMDYLEAALITVLNIHLNEKPGDILLFLTVGQEDIETGCKILNERMKKLENLKPPPLIVLPIYAALPTEVQTQIFMPSPPGTRKCILATNIAEASITIDGILYVIDPGLCKVKSYNPKTGMESLVVAPISQANARQRAGRAGRTAPGKCYRLYTESTFYEEMLPTPVPEIQRVNLTNVVIILKAMGINDFIHFDFMDRPCNEMLIDALDVLYHLGALDEEGLLTRVGRKMAQFPMDPTLSKVLLTSIDLDCCSEIITIISMLSVQNIFYRPPDKKEKSDQSRLRYFQTEGDHLTYLNIYQQWQKNSFSNYYCYQNFLQYRALLKVQEIRKQLISILDHYNFHNFDKRTLDNSGINMNKVERIQKSICSGFFHHSAKRDEESYRTLLDEQNVYIHPSSSLYRRSPEYVIYHELVLTTKEYMRDLTVIKSKWLLELAPTMFVSSSTDKGKLSGLNRSGIGGKGIKKNIKIKPLHNKFDKDQDSWRLSKRRL</sequence>
<evidence type="ECO:0000256" key="3">
    <source>
        <dbReference type="ARBA" id="ARBA00022741"/>
    </source>
</evidence>
<feature type="region of interest" description="Disordered" evidence="11">
    <location>
        <begin position="125"/>
        <end position="156"/>
    </location>
</feature>
<keyword evidence="8" id="KW-0539">Nucleus</keyword>
<dbReference type="Proteomes" id="UP000244803">
    <property type="component" value="Chromosome 1"/>
</dbReference>
<evidence type="ECO:0000256" key="5">
    <source>
        <dbReference type="ARBA" id="ARBA00022806"/>
    </source>
</evidence>
<keyword evidence="3" id="KW-0547">Nucleotide-binding</keyword>
<dbReference type="InterPro" id="IPR049588">
    <property type="entry name" value="DHX8_GH2-like"/>
</dbReference>
<feature type="compositionally biased region" description="Basic and acidic residues" evidence="11">
    <location>
        <begin position="484"/>
        <end position="504"/>
    </location>
</feature>
<dbReference type="GO" id="GO:0003723">
    <property type="term" value="F:RNA binding"/>
    <property type="evidence" value="ECO:0007669"/>
    <property type="project" value="TreeGrafter"/>
</dbReference>
<dbReference type="EC" id="3.6.4.13" evidence="1"/>
<dbReference type="Pfam" id="PF04408">
    <property type="entry name" value="WHD_HA2"/>
    <property type="match status" value="1"/>
</dbReference>
<keyword evidence="6" id="KW-0067">ATP-binding</keyword>
<keyword evidence="7" id="KW-0508">mRNA splicing</keyword>
<dbReference type="InterPro" id="IPR007502">
    <property type="entry name" value="Helicase-assoc_dom"/>
</dbReference>
<dbReference type="SMART" id="SM00847">
    <property type="entry name" value="HA2"/>
    <property type="match status" value="1"/>
</dbReference>
<dbReference type="PANTHER" id="PTHR18934:SF85">
    <property type="entry name" value="ATP-DEPENDENT RNA HELICASE DHX8"/>
    <property type="match status" value="1"/>
</dbReference>
<dbReference type="InterPro" id="IPR011709">
    <property type="entry name" value="DEAD-box_helicase_OB_fold"/>
</dbReference>
<name>A0A976M409_THEOR</name>
<dbReference type="Pfam" id="PF21010">
    <property type="entry name" value="HA2_C"/>
    <property type="match status" value="1"/>
</dbReference>
<dbReference type="GO" id="GO:0016787">
    <property type="term" value="F:hydrolase activity"/>
    <property type="evidence" value="ECO:0007669"/>
    <property type="project" value="UniProtKB-KW"/>
</dbReference>
<keyword evidence="2" id="KW-0507">mRNA processing</keyword>
<evidence type="ECO:0000256" key="4">
    <source>
        <dbReference type="ARBA" id="ARBA00022801"/>
    </source>
</evidence>
<dbReference type="Pfam" id="PF00271">
    <property type="entry name" value="Helicase_C"/>
    <property type="match status" value="1"/>
</dbReference>
<evidence type="ECO:0000256" key="2">
    <source>
        <dbReference type="ARBA" id="ARBA00022664"/>
    </source>
</evidence>
<dbReference type="OrthoDB" id="10253254at2759"/>
<protein>
    <recommendedName>
        <fullName evidence="1">RNA helicase</fullName>
        <ecNumber evidence="1">3.6.4.13</ecNumber>
    </recommendedName>
</protein>
<evidence type="ECO:0000259" key="13">
    <source>
        <dbReference type="PROSITE" id="PS51192"/>
    </source>
</evidence>
<dbReference type="Gene3D" id="2.40.50.140">
    <property type="entry name" value="Nucleic acid-binding proteins"/>
    <property type="match status" value="1"/>
</dbReference>